<feature type="non-terminal residue" evidence="1">
    <location>
        <position position="365"/>
    </location>
</feature>
<organism evidence="1">
    <name type="scientific">marine sediment metagenome</name>
    <dbReference type="NCBI Taxonomy" id="412755"/>
    <lineage>
        <taxon>unclassified sequences</taxon>
        <taxon>metagenomes</taxon>
        <taxon>ecological metagenomes</taxon>
    </lineage>
</organism>
<dbReference type="AlphaFoldDB" id="A0A0F8Z8Y6"/>
<dbReference type="Pfam" id="PF15892">
    <property type="entry name" value="BNR_4"/>
    <property type="match status" value="1"/>
</dbReference>
<reference evidence="1" key="1">
    <citation type="journal article" date="2015" name="Nature">
        <title>Complex archaea that bridge the gap between prokaryotes and eukaryotes.</title>
        <authorList>
            <person name="Spang A."/>
            <person name="Saw J.H."/>
            <person name="Jorgensen S.L."/>
            <person name="Zaremba-Niedzwiedzka K."/>
            <person name="Martijn J."/>
            <person name="Lind A.E."/>
            <person name="van Eijk R."/>
            <person name="Schleper C."/>
            <person name="Guy L."/>
            <person name="Ettema T.J."/>
        </authorList>
    </citation>
    <scope>NUCLEOTIDE SEQUENCE</scope>
</reference>
<gene>
    <name evidence="1" type="ORF">LCGC14_2999920</name>
</gene>
<dbReference type="SUPFAM" id="SSF50939">
    <property type="entry name" value="Sialidases"/>
    <property type="match status" value="1"/>
</dbReference>
<protein>
    <recommendedName>
        <fullName evidence="2">Sialidase domain-containing protein</fullName>
    </recommendedName>
</protein>
<evidence type="ECO:0008006" key="2">
    <source>
        <dbReference type="Google" id="ProtNLM"/>
    </source>
</evidence>
<dbReference type="InterPro" id="IPR036278">
    <property type="entry name" value="Sialidase_sf"/>
</dbReference>
<comment type="caution">
    <text evidence="1">The sequence shown here is derived from an EMBL/GenBank/DDBJ whole genome shotgun (WGS) entry which is preliminary data.</text>
</comment>
<proteinExistence type="predicted"/>
<dbReference type="EMBL" id="LAZR01061784">
    <property type="protein sequence ID" value="KKK62879.1"/>
    <property type="molecule type" value="Genomic_DNA"/>
</dbReference>
<sequence>IDLAAEESVIEFLARSSKKALIEFLYSSAGLAHPDSSIGGPNNSSPTLWYYNNKTYGVWKQRPGAGYNVSTMIFAFDHGTGIISASYLCNTGVVGGTDHHAYPAVIVADDGHIIVVREELSGTGPGDHNSAMWINRSDNTEDESSWVNALAHAADYWSEVGVTGAGDRRLSYPVLAKTTNGYLYLWARGALNVVRIFQSQDDGKSWNGFGTGETDGLVVMTLGGNWAYNSQIKHTTDTKLYMVVLPWDGVNQRTRVYFLWSTDGVTWRNVDDSWSKNISTAGAITEAEADANLRVYDPGAPGVYYFNSGYIDDSGYPHMLIARSDNVSDPLSDWFYSYYYWTGSEWLHNGLDIPDVSFAGSTALL</sequence>
<evidence type="ECO:0000313" key="1">
    <source>
        <dbReference type="EMBL" id="KKK62879.1"/>
    </source>
</evidence>
<accession>A0A0F8Z8Y6</accession>
<name>A0A0F8Z8Y6_9ZZZZ</name>
<feature type="non-terminal residue" evidence="1">
    <location>
        <position position="1"/>
    </location>
</feature>